<dbReference type="RefSeq" id="WP_006439829.1">
    <property type="nucleotide sequence ID" value="NZ_DS995356.1"/>
</dbReference>
<dbReference type="HOGENOM" id="CLU_1508084_0_0_9"/>
<reference evidence="3 4" key="1">
    <citation type="submission" date="2008-09" db="EMBL/GenBank/DDBJ databases">
        <authorList>
            <person name="Fulton L."/>
            <person name="Clifton S."/>
            <person name="Fulton B."/>
            <person name="Xu J."/>
            <person name="Minx P."/>
            <person name="Pepin K.H."/>
            <person name="Johnson M."/>
            <person name="Thiruvilangam P."/>
            <person name="Bhonagiri V."/>
            <person name="Nash W.E."/>
            <person name="Mardis E.R."/>
            <person name="Wilson R.K."/>
        </authorList>
    </citation>
    <scope>NUCLEOTIDE SEQUENCE [LARGE SCALE GENOMIC DNA]</scope>
    <source>
        <strain evidence="3 4">DSM 13275</strain>
    </source>
</reference>
<reference evidence="3 4" key="2">
    <citation type="submission" date="2008-10" db="EMBL/GenBank/DDBJ databases">
        <title>Draft genome sequence of Clostridium hiranonis (DSM 13275).</title>
        <authorList>
            <person name="Sudarsanam P."/>
            <person name="Ley R."/>
            <person name="Guruge J."/>
            <person name="Turnbaugh P.J."/>
            <person name="Mahowald M."/>
            <person name="Liep D."/>
            <person name="Gordon J."/>
        </authorList>
    </citation>
    <scope>NUCLEOTIDE SEQUENCE [LARGE SCALE GENOMIC DNA]</scope>
    <source>
        <strain evidence="3 4">DSM 13275</strain>
    </source>
</reference>
<dbReference type="AlphaFoldDB" id="B6FYG5"/>
<evidence type="ECO:0000313" key="3">
    <source>
        <dbReference type="EMBL" id="EEA85479.1"/>
    </source>
</evidence>
<feature type="coiled-coil region" evidence="1">
    <location>
        <begin position="47"/>
        <end position="81"/>
    </location>
</feature>
<organism evidence="3 4">
    <name type="scientific">Peptacetobacter hiranonis (strain DSM 13275 / JCM 10541 / KCTC 15199 / TO-931)</name>
    <name type="common">Clostridium hiranonis</name>
    <dbReference type="NCBI Taxonomy" id="500633"/>
    <lineage>
        <taxon>Bacteria</taxon>
        <taxon>Bacillati</taxon>
        <taxon>Bacillota</taxon>
        <taxon>Clostridia</taxon>
        <taxon>Peptostreptococcales</taxon>
        <taxon>Peptostreptococcaceae</taxon>
        <taxon>Peptacetobacter</taxon>
    </lineage>
</organism>
<keyword evidence="1" id="KW-0175">Coiled coil</keyword>
<dbReference type="EMBL" id="ABWP01000035">
    <property type="protein sequence ID" value="EEA85479.1"/>
    <property type="molecule type" value="Genomic_DNA"/>
</dbReference>
<evidence type="ECO:0000313" key="4">
    <source>
        <dbReference type="Proteomes" id="UP000003178"/>
    </source>
</evidence>
<comment type="caution">
    <text evidence="3">The sequence shown here is derived from an EMBL/GenBank/DDBJ whole genome shotgun (WGS) entry which is preliminary data.</text>
</comment>
<dbReference type="Proteomes" id="UP000003178">
    <property type="component" value="Unassembled WGS sequence"/>
</dbReference>
<gene>
    <name evidence="3" type="ORF">CLOHIR_00917</name>
</gene>
<name>B6FYG5_PEPHT</name>
<evidence type="ECO:0000256" key="1">
    <source>
        <dbReference type="SAM" id="Coils"/>
    </source>
</evidence>
<keyword evidence="4" id="KW-1185">Reference proteome</keyword>
<evidence type="ECO:0008006" key="5">
    <source>
        <dbReference type="Google" id="ProtNLM"/>
    </source>
</evidence>
<accession>B6FYG5</accession>
<dbReference type="InterPro" id="IPR009057">
    <property type="entry name" value="Homeodomain-like_sf"/>
</dbReference>
<evidence type="ECO:0000256" key="2">
    <source>
        <dbReference type="SAM" id="MobiDB-lite"/>
    </source>
</evidence>
<sequence length="178" mass="21327">MSKKNDQKNQNSIKDNDVEESEIEEKGEVEEFEEFAEEDLNYDEGIFEELEFENEEAQKKMEKLRAEKLKHRRALKKLKFEKEDLSPNGLDIVKLIGFNNYVKLVFLYGGTTLYLPQHEKLIERKRRAYVYDVYLGYGSDIKKTTYVFGLSESTVRRYVADERKYQMNKRLKERKKQN</sequence>
<dbReference type="STRING" id="500633.CLOHIR_00917"/>
<proteinExistence type="predicted"/>
<feature type="compositionally biased region" description="Acidic residues" evidence="2">
    <location>
        <begin position="17"/>
        <end position="37"/>
    </location>
</feature>
<protein>
    <recommendedName>
        <fullName evidence="5">Mor transcription activator domain-containing protein</fullName>
    </recommendedName>
</protein>
<feature type="region of interest" description="Disordered" evidence="2">
    <location>
        <begin position="1"/>
        <end position="37"/>
    </location>
</feature>
<dbReference type="SUPFAM" id="SSF46689">
    <property type="entry name" value="Homeodomain-like"/>
    <property type="match status" value="1"/>
</dbReference>